<evidence type="ECO:0000313" key="1">
    <source>
        <dbReference type="EMBL" id="KAH9361302.1"/>
    </source>
</evidence>
<comment type="caution">
    <text evidence="1">The sequence shown here is derived from an EMBL/GenBank/DDBJ whole genome shotgun (WGS) entry which is preliminary data.</text>
</comment>
<accession>A0A9J6F770</accession>
<keyword evidence="2" id="KW-1185">Reference proteome</keyword>
<sequence length="112" mass="12494">MILWRDRGPAAELLLRSASAPSHRRIDPHPPLDRRRITETSSLRCVNAPSGKRVCCTSRMHAARSAFRFVCSPFPSARGSERAPPSHPCGSRHRRRSALLRTVVRLDFAVAA</sequence>
<dbReference type="Proteomes" id="UP000821853">
    <property type="component" value="Chromosome 1"/>
</dbReference>
<organism evidence="1 2">
    <name type="scientific">Haemaphysalis longicornis</name>
    <name type="common">Bush tick</name>
    <dbReference type="NCBI Taxonomy" id="44386"/>
    <lineage>
        <taxon>Eukaryota</taxon>
        <taxon>Metazoa</taxon>
        <taxon>Ecdysozoa</taxon>
        <taxon>Arthropoda</taxon>
        <taxon>Chelicerata</taxon>
        <taxon>Arachnida</taxon>
        <taxon>Acari</taxon>
        <taxon>Parasitiformes</taxon>
        <taxon>Ixodida</taxon>
        <taxon>Ixodoidea</taxon>
        <taxon>Ixodidae</taxon>
        <taxon>Haemaphysalinae</taxon>
        <taxon>Haemaphysalis</taxon>
    </lineage>
</organism>
<dbReference type="EMBL" id="JABSTR010000001">
    <property type="protein sequence ID" value="KAH9361302.1"/>
    <property type="molecule type" value="Genomic_DNA"/>
</dbReference>
<evidence type="ECO:0000313" key="2">
    <source>
        <dbReference type="Proteomes" id="UP000821853"/>
    </source>
</evidence>
<dbReference type="VEuPathDB" id="VectorBase:HLOH_044714"/>
<dbReference type="AlphaFoldDB" id="A0A9J6F770"/>
<reference evidence="1 2" key="1">
    <citation type="journal article" date="2020" name="Cell">
        <title>Large-Scale Comparative Analyses of Tick Genomes Elucidate Their Genetic Diversity and Vector Capacities.</title>
        <authorList>
            <consortium name="Tick Genome and Microbiome Consortium (TIGMIC)"/>
            <person name="Jia N."/>
            <person name="Wang J."/>
            <person name="Shi W."/>
            <person name="Du L."/>
            <person name="Sun Y."/>
            <person name="Zhan W."/>
            <person name="Jiang J.F."/>
            <person name="Wang Q."/>
            <person name="Zhang B."/>
            <person name="Ji P."/>
            <person name="Bell-Sakyi L."/>
            <person name="Cui X.M."/>
            <person name="Yuan T.T."/>
            <person name="Jiang B.G."/>
            <person name="Yang W.F."/>
            <person name="Lam T.T."/>
            <person name="Chang Q.C."/>
            <person name="Ding S.J."/>
            <person name="Wang X.J."/>
            <person name="Zhu J.G."/>
            <person name="Ruan X.D."/>
            <person name="Zhao L."/>
            <person name="Wei J.T."/>
            <person name="Ye R.Z."/>
            <person name="Que T.C."/>
            <person name="Du C.H."/>
            <person name="Zhou Y.H."/>
            <person name="Cheng J.X."/>
            <person name="Dai P.F."/>
            <person name="Guo W.B."/>
            <person name="Han X.H."/>
            <person name="Huang E.J."/>
            <person name="Li L.F."/>
            <person name="Wei W."/>
            <person name="Gao Y.C."/>
            <person name="Liu J.Z."/>
            <person name="Shao H.Z."/>
            <person name="Wang X."/>
            <person name="Wang C.C."/>
            <person name="Yang T.C."/>
            <person name="Huo Q.B."/>
            <person name="Li W."/>
            <person name="Chen H.Y."/>
            <person name="Chen S.E."/>
            <person name="Zhou L.G."/>
            <person name="Ni X.B."/>
            <person name="Tian J.H."/>
            <person name="Sheng Y."/>
            <person name="Liu T."/>
            <person name="Pan Y.S."/>
            <person name="Xia L.Y."/>
            <person name="Li J."/>
            <person name="Zhao F."/>
            <person name="Cao W.C."/>
        </authorList>
    </citation>
    <scope>NUCLEOTIDE SEQUENCE [LARGE SCALE GENOMIC DNA]</scope>
    <source>
        <strain evidence="1">HaeL-2018</strain>
    </source>
</reference>
<protein>
    <submittedName>
        <fullName evidence="1">Uncharacterized protein</fullName>
    </submittedName>
</protein>
<gene>
    <name evidence="1" type="ORF">HPB48_006864</name>
</gene>
<proteinExistence type="predicted"/>
<name>A0A9J6F770_HAELO</name>